<dbReference type="InterPro" id="IPR013159">
    <property type="entry name" value="DnaA_C"/>
</dbReference>
<dbReference type="PRINTS" id="PR00051">
    <property type="entry name" value="DNAA"/>
</dbReference>
<dbReference type="InterPro" id="IPR010921">
    <property type="entry name" value="Trp_repressor/repl_initiator"/>
</dbReference>
<dbReference type="InterPro" id="IPR003593">
    <property type="entry name" value="AAA+_ATPase"/>
</dbReference>
<dbReference type="InterPro" id="IPR018312">
    <property type="entry name" value="Chromosome_initiator_DnaA_CS"/>
</dbReference>
<dbReference type="InterPro" id="IPR001957">
    <property type="entry name" value="Chromosome_initiator_DnaA"/>
</dbReference>
<dbReference type="Pfam" id="PF00308">
    <property type="entry name" value="Bac_DnaA"/>
    <property type="match status" value="1"/>
</dbReference>
<evidence type="ECO:0000256" key="4">
    <source>
        <dbReference type="ARBA" id="ARBA00022741"/>
    </source>
</evidence>
<dbReference type="InterPro" id="IPR013317">
    <property type="entry name" value="DnaA_dom"/>
</dbReference>
<dbReference type="GO" id="GO:0006275">
    <property type="term" value="P:regulation of DNA replication"/>
    <property type="evidence" value="ECO:0007669"/>
    <property type="project" value="InterPro"/>
</dbReference>
<evidence type="ECO:0000256" key="5">
    <source>
        <dbReference type="ARBA" id="ARBA00022840"/>
    </source>
</evidence>
<gene>
    <name evidence="10" type="primary">dnaA_59</name>
    <name evidence="10" type="ORF">SDC9_133895</name>
</gene>
<keyword evidence="3" id="KW-0235">DNA replication</keyword>
<evidence type="ECO:0000256" key="6">
    <source>
        <dbReference type="ARBA" id="ARBA00023121"/>
    </source>
</evidence>
<dbReference type="Gene3D" id="3.40.50.300">
    <property type="entry name" value="P-loop containing nucleotide triphosphate hydrolases"/>
    <property type="match status" value="1"/>
</dbReference>
<evidence type="ECO:0000256" key="7">
    <source>
        <dbReference type="ARBA" id="ARBA00023125"/>
    </source>
</evidence>
<dbReference type="SMART" id="SM00382">
    <property type="entry name" value="AAA"/>
    <property type="match status" value="1"/>
</dbReference>
<evidence type="ECO:0000259" key="8">
    <source>
        <dbReference type="SMART" id="SM00382"/>
    </source>
</evidence>
<dbReference type="AlphaFoldDB" id="A0A645DD20"/>
<dbReference type="SUPFAM" id="SSF48295">
    <property type="entry name" value="TrpR-like"/>
    <property type="match status" value="1"/>
</dbReference>
<keyword evidence="5" id="KW-0067">ATP-binding</keyword>
<keyword evidence="7" id="KW-0238">DNA-binding</keyword>
<dbReference type="GO" id="GO:0005524">
    <property type="term" value="F:ATP binding"/>
    <property type="evidence" value="ECO:0007669"/>
    <property type="project" value="UniProtKB-KW"/>
</dbReference>
<dbReference type="NCBIfam" id="TIGR00362">
    <property type="entry name" value="DnaA"/>
    <property type="match status" value="1"/>
</dbReference>
<evidence type="ECO:0000313" key="10">
    <source>
        <dbReference type="EMBL" id="MPM86803.1"/>
    </source>
</evidence>
<feature type="domain" description="AAA+ ATPase" evidence="8">
    <location>
        <begin position="16"/>
        <end position="150"/>
    </location>
</feature>
<dbReference type="PROSITE" id="PS01008">
    <property type="entry name" value="DNAA"/>
    <property type="match status" value="1"/>
</dbReference>
<dbReference type="InterPro" id="IPR027417">
    <property type="entry name" value="P-loop_NTPase"/>
</dbReference>
<keyword evidence="4" id="KW-0547">Nucleotide-binding</keyword>
<comment type="caution">
    <text evidence="10">The sequence shown here is derived from an EMBL/GenBank/DDBJ whole genome shotgun (WGS) entry which is preliminary data.</text>
</comment>
<evidence type="ECO:0000256" key="2">
    <source>
        <dbReference type="ARBA" id="ARBA00022490"/>
    </source>
</evidence>
<evidence type="ECO:0000256" key="3">
    <source>
        <dbReference type="ARBA" id="ARBA00022705"/>
    </source>
</evidence>
<dbReference type="GO" id="GO:0006270">
    <property type="term" value="P:DNA replication initiation"/>
    <property type="evidence" value="ECO:0007669"/>
    <property type="project" value="InterPro"/>
</dbReference>
<name>A0A645DD20_9ZZZZ</name>
<protein>
    <submittedName>
        <fullName evidence="10">Chromosomal replication initiator protein DnaA</fullName>
    </submittedName>
</protein>
<organism evidence="10">
    <name type="scientific">bioreactor metagenome</name>
    <dbReference type="NCBI Taxonomy" id="1076179"/>
    <lineage>
        <taxon>unclassified sequences</taxon>
        <taxon>metagenomes</taxon>
        <taxon>ecological metagenomes</taxon>
    </lineage>
</organism>
<dbReference type="PANTHER" id="PTHR30050:SF2">
    <property type="entry name" value="CHROMOSOMAL REPLICATION INITIATOR PROTEIN DNAA"/>
    <property type="match status" value="1"/>
</dbReference>
<dbReference type="CDD" id="cd00009">
    <property type="entry name" value="AAA"/>
    <property type="match status" value="1"/>
</dbReference>
<dbReference type="SUPFAM" id="SSF52540">
    <property type="entry name" value="P-loop containing nucleoside triphosphate hydrolases"/>
    <property type="match status" value="1"/>
</dbReference>
<accession>A0A645DD20</accession>
<reference evidence="10" key="1">
    <citation type="submission" date="2019-08" db="EMBL/GenBank/DDBJ databases">
        <authorList>
            <person name="Kucharzyk K."/>
            <person name="Murdoch R.W."/>
            <person name="Higgins S."/>
            <person name="Loffler F."/>
        </authorList>
    </citation>
    <scope>NUCLEOTIDE SEQUENCE</scope>
</reference>
<dbReference type="InterPro" id="IPR020591">
    <property type="entry name" value="Chromosome_initiator_DnaA-like"/>
</dbReference>
<dbReference type="Gene3D" id="1.10.8.60">
    <property type="match status" value="1"/>
</dbReference>
<dbReference type="GO" id="GO:0003688">
    <property type="term" value="F:DNA replication origin binding"/>
    <property type="evidence" value="ECO:0007669"/>
    <property type="project" value="InterPro"/>
</dbReference>
<dbReference type="Gene3D" id="1.10.1750.10">
    <property type="match status" value="1"/>
</dbReference>
<sequence length="324" mass="36115">MAHAAASNVANNPGTSYNPLFLYGGVGVGKTHLMHAVANHILSHNPEAEIIYTTGEQFTNEIVRGIRSRNTLQIKTKYRHTAVLLIDDIQFIAGKNSIQEEFFHTFNALTANNAQIILTSDRPPQEISLLEDRLRSRFEAGLMIDIQQPTFELRTAILLLKAQSNKINIPIDLAQQIAAQVDSARKIEGIVKRLRSAVELQNASLDAGLVEKILQTEKKNNSQKVLRVKPADVIKTVANHYHLKQSAVKGKSRSKELVKARHIAMFLLRSELQVSLEEIGEWFSGRDHSSVIHAIRKIEEDALRDGQLQQDLSALKMSLAAISN</sequence>
<keyword evidence="2" id="KW-0963">Cytoplasm</keyword>
<keyword evidence="6" id="KW-0446">Lipid-binding</keyword>
<dbReference type="CDD" id="cd06571">
    <property type="entry name" value="Bac_DnaA_C"/>
    <property type="match status" value="1"/>
</dbReference>
<comment type="similarity">
    <text evidence="1">Belongs to the DnaA family.</text>
</comment>
<dbReference type="GO" id="GO:0008289">
    <property type="term" value="F:lipid binding"/>
    <property type="evidence" value="ECO:0007669"/>
    <property type="project" value="UniProtKB-KW"/>
</dbReference>
<evidence type="ECO:0000256" key="1">
    <source>
        <dbReference type="ARBA" id="ARBA00006583"/>
    </source>
</evidence>
<dbReference type="PANTHER" id="PTHR30050">
    <property type="entry name" value="CHROMOSOMAL REPLICATION INITIATOR PROTEIN DNAA"/>
    <property type="match status" value="1"/>
</dbReference>
<dbReference type="Pfam" id="PF08299">
    <property type="entry name" value="Bac_DnaA_C"/>
    <property type="match status" value="1"/>
</dbReference>
<dbReference type="SMART" id="SM00760">
    <property type="entry name" value="Bac_DnaA_C"/>
    <property type="match status" value="1"/>
</dbReference>
<proteinExistence type="inferred from homology"/>
<feature type="domain" description="Chromosomal replication initiator DnaA C-terminal" evidence="9">
    <location>
        <begin position="229"/>
        <end position="298"/>
    </location>
</feature>
<evidence type="ECO:0000259" key="9">
    <source>
        <dbReference type="SMART" id="SM00760"/>
    </source>
</evidence>
<dbReference type="EMBL" id="VSSQ01034755">
    <property type="protein sequence ID" value="MPM86803.1"/>
    <property type="molecule type" value="Genomic_DNA"/>
</dbReference>
<dbReference type="GO" id="GO:0005886">
    <property type="term" value="C:plasma membrane"/>
    <property type="evidence" value="ECO:0007669"/>
    <property type="project" value="TreeGrafter"/>
</dbReference>